<feature type="transmembrane region" description="Helical" evidence="1">
    <location>
        <begin position="12"/>
        <end position="34"/>
    </location>
</feature>
<evidence type="ECO:0000256" key="1">
    <source>
        <dbReference type="SAM" id="Phobius"/>
    </source>
</evidence>
<comment type="caution">
    <text evidence="2">The sequence shown here is derived from an EMBL/GenBank/DDBJ whole genome shotgun (WGS) entry which is preliminary data.</text>
</comment>
<proteinExistence type="predicted"/>
<keyword evidence="1" id="KW-0812">Transmembrane</keyword>
<evidence type="ECO:0000313" key="2">
    <source>
        <dbReference type="EMBL" id="MBB5077013.1"/>
    </source>
</evidence>
<keyword evidence="1" id="KW-1133">Transmembrane helix</keyword>
<name>A0A7W8A232_9ACTN</name>
<protein>
    <submittedName>
        <fullName evidence="2">Uncharacterized protein</fullName>
    </submittedName>
</protein>
<dbReference type="AlphaFoldDB" id="A0A7W8A232"/>
<accession>A0A7W8A232</accession>
<keyword evidence="3" id="KW-1185">Reference proteome</keyword>
<organism evidence="2 3">
    <name type="scientific">Nonomuraea endophytica</name>
    <dbReference type="NCBI Taxonomy" id="714136"/>
    <lineage>
        <taxon>Bacteria</taxon>
        <taxon>Bacillati</taxon>
        <taxon>Actinomycetota</taxon>
        <taxon>Actinomycetes</taxon>
        <taxon>Streptosporangiales</taxon>
        <taxon>Streptosporangiaceae</taxon>
        <taxon>Nonomuraea</taxon>
    </lineage>
</organism>
<gene>
    <name evidence="2" type="ORF">HNR40_002486</name>
</gene>
<dbReference type="Proteomes" id="UP000568380">
    <property type="component" value="Unassembled WGS sequence"/>
</dbReference>
<evidence type="ECO:0000313" key="3">
    <source>
        <dbReference type="Proteomes" id="UP000568380"/>
    </source>
</evidence>
<sequence length="241" mass="26161">MDQNAPRALLRILAVIAVVSFGLSMYMEQFQLAWLQQHPITVNLLSSVIGFASGGLVVALFINRIKDRDVARTRHEPMAEDWKVVTRAVREPFGLLTSAELHDVHEARDASAVAADGSLAEEVTDSYARKTASVWGEPSMEPAEWQAYSAAVRAKGLAFLPVARAFAKRYGIAGKKFDTAFSEFEAKLTALPENGDTSGSSQAYSAAGSALQGFIHSVEELHYDITLHQVRAAKKGRAATP</sequence>
<feature type="transmembrane region" description="Helical" evidence="1">
    <location>
        <begin position="40"/>
        <end position="62"/>
    </location>
</feature>
<keyword evidence="1" id="KW-0472">Membrane</keyword>
<dbReference type="EMBL" id="JACHIN010000003">
    <property type="protein sequence ID" value="MBB5077013.1"/>
    <property type="molecule type" value="Genomic_DNA"/>
</dbReference>
<reference evidence="2 3" key="1">
    <citation type="submission" date="2020-08" db="EMBL/GenBank/DDBJ databases">
        <title>Genomic Encyclopedia of Type Strains, Phase IV (KMG-IV): sequencing the most valuable type-strain genomes for metagenomic binning, comparative biology and taxonomic classification.</title>
        <authorList>
            <person name="Goeker M."/>
        </authorList>
    </citation>
    <scope>NUCLEOTIDE SEQUENCE [LARGE SCALE GENOMIC DNA]</scope>
    <source>
        <strain evidence="2 3">DSM 45385</strain>
    </source>
</reference>
<dbReference type="RefSeq" id="WP_184960622.1">
    <property type="nucleotide sequence ID" value="NZ_JACHIN010000003.1"/>
</dbReference>